<dbReference type="PANTHER" id="PTHR39466">
    <property type="entry name" value="RGS DOMAIN-CONTAINING PROTEIN"/>
    <property type="match status" value="1"/>
</dbReference>
<keyword evidence="2" id="KW-0812">Transmembrane</keyword>
<proteinExistence type="predicted"/>
<dbReference type="AlphaFoldDB" id="A0AA40EKI6"/>
<evidence type="ECO:0000313" key="4">
    <source>
        <dbReference type="Proteomes" id="UP001172155"/>
    </source>
</evidence>
<accession>A0AA40EKI6</accession>
<name>A0AA40EKI6_9PEZI</name>
<feature type="transmembrane region" description="Helical" evidence="2">
    <location>
        <begin position="292"/>
        <end position="313"/>
    </location>
</feature>
<reference evidence="3" key="1">
    <citation type="submission" date="2023-06" db="EMBL/GenBank/DDBJ databases">
        <title>Genome-scale phylogeny and comparative genomics of the fungal order Sordariales.</title>
        <authorList>
            <consortium name="Lawrence Berkeley National Laboratory"/>
            <person name="Hensen N."/>
            <person name="Bonometti L."/>
            <person name="Westerberg I."/>
            <person name="Brannstrom I.O."/>
            <person name="Guillou S."/>
            <person name="Cros-Aarteil S."/>
            <person name="Calhoun S."/>
            <person name="Haridas S."/>
            <person name="Kuo A."/>
            <person name="Mondo S."/>
            <person name="Pangilinan J."/>
            <person name="Riley R."/>
            <person name="LaButti K."/>
            <person name="Andreopoulos B."/>
            <person name="Lipzen A."/>
            <person name="Chen C."/>
            <person name="Yanf M."/>
            <person name="Daum C."/>
            <person name="Ng V."/>
            <person name="Clum A."/>
            <person name="Steindorff A."/>
            <person name="Ohm R."/>
            <person name="Martin F."/>
            <person name="Silar P."/>
            <person name="Natvig D."/>
            <person name="Lalanne C."/>
            <person name="Gautier V."/>
            <person name="Ament-velasquez S.L."/>
            <person name="Kruys A."/>
            <person name="Hutchinson M.I."/>
            <person name="Powell A.J."/>
            <person name="Barry K."/>
            <person name="Miller A.N."/>
            <person name="Grigoriev I.V."/>
            <person name="Debuchy R."/>
            <person name="Gladieux P."/>
            <person name="Thoren M.H."/>
            <person name="Johannesson H."/>
        </authorList>
    </citation>
    <scope>NUCLEOTIDE SEQUENCE</scope>
    <source>
        <strain evidence="3">SMH3187-1</strain>
    </source>
</reference>
<sequence>MDKPSTPDCQTTMEAFEAALGEDAYTKRMPPGLTFEEIIKNKTAPPCSLSDFMDYLVYVEHSAEDLQFFLWYYHYLQRWSQLLPRQKLLSPAWGAPPSASSSPRRFIPFTGPPPSSKITKLLPLLDGPPASPTDFLLTEKPLPTTTCTDFSFPPPSPPPPSSPPPTKAPDWFTVQPFRSELCGIVKHYLREGTPRELTLTASDRAACLRAAPRTTHPSGLLPAFLAVEHRLRHKHHPAFVRWTRSNANPASMIFLRTLGALVFLAGCGLDAVLILCPGGSTSPFLRLLCILLWWPGLAVFLAACKSLCLLLYLRGVRELRPWEMFPDEETAEAVPAGGEKGDADPLRKGSLRTFGPRNDCSQERWAVMYRARPVWKKVMDETRPVMNPGLRALQERTIFKCVLWAGMGSALLAVGSLFVPSMGVIR</sequence>
<dbReference type="EMBL" id="JAUKUD010000006">
    <property type="protein sequence ID" value="KAK0741054.1"/>
    <property type="molecule type" value="Genomic_DNA"/>
</dbReference>
<feature type="region of interest" description="Disordered" evidence="1">
    <location>
        <begin position="147"/>
        <end position="169"/>
    </location>
</feature>
<evidence type="ECO:0000313" key="3">
    <source>
        <dbReference type="EMBL" id="KAK0741054.1"/>
    </source>
</evidence>
<evidence type="ECO:0000256" key="1">
    <source>
        <dbReference type="SAM" id="MobiDB-lite"/>
    </source>
</evidence>
<feature type="compositionally biased region" description="Pro residues" evidence="1">
    <location>
        <begin position="152"/>
        <end position="167"/>
    </location>
</feature>
<dbReference type="Gene3D" id="1.10.167.10">
    <property type="entry name" value="Regulator of G-protein Signalling 4, domain 2"/>
    <property type="match status" value="1"/>
</dbReference>
<keyword evidence="4" id="KW-1185">Reference proteome</keyword>
<dbReference type="Proteomes" id="UP001172155">
    <property type="component" value="Unassembled WGS sequence"/>
</dbReference>
<feature type="transmembrane region" description="Helical" evidence="2">
    <location>
        <begin position="401"/>
        <end position="425"/>
    </location>
</feature>
<feature type="transmembrane region" description="Helical" evidence="2">
    <location>
        <begin position="253"/>
        <end position="280"/>
    </location>
</feature>
<keyword evidence="2" id="KW-1133">Transmembrane helix</keyword>
<dbReference type="PANTHER" id="PTHR39466:SF1">
    <property type="entry name" value="RGS DOMAIN-CONTAINING PROTEIN"/>
    <property type="match status" value="1"/>
</dbReference>
<comment type="caution">
    <text evidence="3">The sequence shown here is derived from an EMBL/GenBank/DDBJ whole genome shotgun (WGS) entry which is preliminary data.</text>
</comment>
<dbReference type="InterPro" id="IPR036305">
    <property type="entry name" value="RGS_sf"/>
</dbReference>
<evidence type="ECO:0008006" key="5">
    <source>
        <dbReference type="Google" id="ProtNLM"/>
    </source>
</evidence>
<evidence type="ECO:0000256" key="2">
    <source>
        <dbReference type="SAM" id="Phobius"/>
    </source>
</evidence>
<keyword evidence="2" id="KW-0472">Membrane</keyword>
<gene>
    <name evidence="3" type="ORF">B0T18DRAFT_449523</name>
</gene>
<protein>
    <recommendedName>
        <fullName evidence="5">RGS domain-containing protein</fullName>
    </recommendedName>
</protein>
<dbReference type="SUPFAM" id="SSF48097">
    <property type="entry name" value="Regulator of G-protein signaling, RGS"/>
    <property type="match status" value="1"/>
</dbReference>
<dbReference type="InterPro" id="IPR044926">
    <property type="entry name" value="RGS_subdomain_2"/>
</dbReference>
<organism evidence="3 4">
    <name type="scientific">Schizothecium vesticola</name>
    <dbReference type="NCBI Taxonomy" id="314040"/>
    <lineage>
        <taxon>Eukaryota</taxon>
        <taxon>Fungi</taxon>
        <taxon>Dikarya</taxon>
        <taxon>Ascomycota</taxon>
        <taxon>Pezizomycotina</taxon>
        <taxon>Sordariomycetes</taxon>
        <taxon>Sordariomycetidae</taxon>
        <taxon>Sordariales</taxon>
        <taxon>Schizotheciaceae</taxon>
        <taxon>Schizothecium</taxon>
    </lineage>
</organism>